<dbReference type="AlphaFoldDB" id="A0A4U6XB05"/>
<keyword evidence="6" id="KW-0170">Cobalt</keyword>
<feature type="domain" description="NodB homology" evidence="9">
    <location>
        <begin position="66"/>
        <end position="249"/>
    </location>
</feature>
<dbReference type="STRING" id="1306861.A0A4U6XB05"/>
<dbReference type="InterPro" id="IPR002509">
    <property type="entry name" value="NODB_dom"/>
</dbReference>
<keyword evidence="4" id="KW-0378">Hydrolase</keyword>
<dbReference type="OrthoDB" id="407355at2759"/>
<keyword evidence="11" id="KW-1185">Reference proteome</keyword>
<accession>A0A4U6XB05</accession>
<dbReference type="EMBL" id="PJEX01000239">
    <property type="protein sequence ID" value="TKW52433.1"/>
    <property type="molecule type" value="Genomic_DNA"/>
</dbReference>
<dbReference type="Gene3D" id="3.20.20.370">
    <property type="entry name" value="Glycoside hydrolase/deacetylase"/>
    <property type="match status" value="1"/>
</dbReference>
<dbReference type="GO" id="GO:0005975">
    <property type="term" value="P:carbohydrate metabolic process"/>
    <property type="evidence" value="ECO:0007669"/>
    <property type="project" value="InterPro"/>
</dbReference>
<evidence type="ECO:0000313" key="10">
    <source>
        <dbReference type="EMBL" id="TKW52433.1"/>
    </source>
</evidence>
<evidence type="ECO:0000256" key="6">
    <source>
        <dbReference type="ARBA" id="ARBA00023285"/>
    </source>
</evidence>
<evidence type="ECO:0000256" key="7">
    <source>
        <dbReference type="SAM" id="MobiDB-lite"/>
    </source>
</evidence>
<name>A0A4U6XB05_9PEZI</name>
<evidence type="ECO:0000256" key="1">
    <source>
        <dbReference type="ARBA" id="ARBA00001941"/>
    </source>
</evidence>
<dbReference type="InterPro" id="IPR011330">
    <property type="entry name" value="Glyco_hydro/deAcase_b/a-brl"/>
</dbReference>
<dbReference type="Pfam" id="PF01522">
    <property type="entry name" value="Polysacc_deac_1"/>
    <property type="match status" value="1"/>
</dbReference>
<dbReference type="GO" id="GO:0016810">
    <property type="term" value="F:hydrolase activity, acting on carbon-nitrogen (but not peptide) bonds"/>
    <property type="evidence" value="ECO:0007669"/>
    <property type="project" value="InterPro"/>
</dbReference>
<evidence type="ECO:0000256" key="5">
    <source>
        <dbReference type="ARBA" id="ARBA00023277"/>
    </source>
</evidence>
<dbReference type="PANTHER" id="PTHR46471:SF6">
    <property type="entry name" value="GLYCOSYL HYDROLASE"/>
    <property type="match status" value="1"/>
</dbReference>
<dbReference type="PANTHER" id="PTHR46471">
    <property type="entry name" value="CHITIN DEACETYLASE"/>
    <property type="match status" value="1"/>
</dbReference>
<comment type="caution">
    <text evidence="10">The sequence shown here is derived from an EMBL/GenBank/DDBJ whole genome shotgun (WGS) entry which is preliminary data.</text>
</comment>
<evidence type="ECO:0000256" key="4">
    <source>
        <dbReference type="ARBA" id="ARBA00022801"/>
    </source>
</evidence>
<dbReference type="SUPFAM" id="SSF88713">
    <property type="entry name" value="Glycoside hydrolase/deacetylase"/>
    <property type="match status" value="1"/>
</dbReference>
<evidence type="ECO:0000256" key="8">
    <source>
        <dbReference type="SAM" id="SignalP"/>
    </source>
</evidence>
<reference evidence="10 11" key="1">
    <citation type="journal article" date="2019" name="PLoS ONE">
        <title>Comparative genome analysis indicates high evolutionary potential of pathogenicity genes in Colletotrichum tanaceti.</title>
        <authorList>
            <person name="Lelwala R.V."/>
            <person name="Korhonen P.K."/>
            <person name="Young N.D."/>
            <person name="Scott J.B."/>
            <person name="Ades P.A."/>
            <person name="Gasser R.B."/>
            <person name="Taylor P.W.J."/>
        </authorList>
    </citation>
    <scope>NUCLEOTIDE SEQUENCE [LARGE SCALE GENOMIC DNA]</scope>
    <source>
        <strain evidence="10">BRIP57314</strain>
    </source>
</reference>
<feature type="compositionally biased region" description="Basic and acidic residues" evidence="7">
    <location>
        <begin position="287"/>
        <end position="306"/>
    </location>
</feature>
<evidence type="ECO:0000256" key="3">
    <source>
        <dbReference type="ARBA" id="ARBA00022729"/>
    </source>
</evidence>
<organism evidence="10 11">
    <name type="scientific">Colletotrichum tanaceti</name>
    <dbReference type="NCBI Taxonomy" id="1306861"/>
    <lineage>
        <taxon>Eukaryota</taxon>
        <taxon>Fungi</taxon>
        <taxon>Dikarya</taxon>
        <taxon>Ascomycota</taxon>
        <taxon>Pezizomycotina</taxon>
        <taxon>Sordariomycetes</taxon>
        <taxon>Hypocreomycetidae</taxon>
        <taxon>Glomerellales</taxon>
        <taxon>Glomerellaceae</taxon>
        <taxon>Colletotrichum</taxon>
        <taxon>Colletotrichum destructivum species complex</taxon>
    </lineage>
</organism>
<feature type="signal peptide" evidence="8">
    <location>
        <begin position="1"/>
        <end position="18"/>
    </location>
</feature>
<protein>
    <submittedName>
        <fullName evidence="10">Chitin deacetylase</fullName>
    </submittedName>
</protein>
<dbReference type="Proteomes" id="UP000310108">
    <property type="component" value="Unassembled WGS sequence"/>
</dbReference>
<feature type="chain" id="PRO_5020819555" evidence="8">
    <location>
        <begin position="19"/>
        <end position="306"/>
    </location>
</feature>
<feature type="region of interest" description="Disordered" evidence="7">
    <location>
        <begin position="273"/>
        <end position="306"/>
    </location>
</feature>
<dbReference type="GO" id="GO:0046872">
    <property type="term" value="F:metal ion binding"/>
    <property type="evidence" value="ECO:0007669"/>
    <property type="project" value="UniProtKB-KW"/>
</dbReference>
<feature type="region of interest" description="Disordered" evidence="7">
    <location>
        <begin position="19"/>
        <end position="50"/>
    </location>
</feature>
<keyword evidence="5" id="KW-0119">Carbohydrate metabolism</keyword>
<feature type="compositionally biased region" description="Polar residues" evidence="7">
    <location>
        <begin position="19"/>
        <end position="37"/>
    </location>
</feature>
<dbReference type="PROSITE" id="PS51677">
    <property type="entry name" value="NODB"/>
    <property type="match status" value="1"/>
</dbReference>
<evidence type="ECO:0000259" key="9">
    <source>
        <dbReference type="PROSITE" id="PS51677"/>
    </source>
</evidence>
<keyword evidence="3 8" id="KW-0732">Signal</keyword>
<keyword evidence="2" id="KW-0479">Metal-binding</keyword>
<gene>
    <name evidence="10" type="ORF">CTA1_2329</name>
</gene>
<evidence type="ECO:0000256" key="2">
    <source>
        <dbReference type="ARBA" id="ARBA00022723"/>
    </source>
</evidence>
<evidence type="ECO:0000313" key="11">
    <source>
        <dbReference type="Proteomes" id="UP000310108"/>
    </source>
</evidence>
<comment type="cofactor">
    <cofactor evidence="1">
        <name>Co(2+)</name>
        <dbReference type="ChEBI" id="CHEBI:48828"/>
    </cofactor>
</comment>
<proteinExistence type="predicted"/>
<sequence>MHFTTFVASLLAVGPVIGTPSQRHPTHQNSFITNTTSPPLKKHKPPKHEPTQVPYGEAIFSCTEPGTFALTLDDGVFTWTENSFEQFLARNFTVTYFFTGTMLSKLTDHKDLVNRIIKAGDQVGHHTWSHPKLGEVSEEEVVDQMLKLDDAFFQIMGKAPTYMRPPFYDYNQKTLSILKKLKYHVIHGDIDTSDWMYNKPKDDRGAEELREGIERGDTIALCHDVQQNTVEYLLPKFMDMILEAGLKPVTVGECLGDPEYNWYRTEPRKNYLKEKPIKGKGHRKNPIKTETETETTTDGRRSSSKV</sequence>